<accession>A0A9D8KWN4</accession>
<organism evidence="3 4">
    <name type="scientific">Stenotrophomonas nitritireducens</name>
    <dbReference type="NCBI Taxonomy" id="83617"/>
    <lineage>
        <taxon>Bacteria</taxon>
        <taxon>Pseudomonadati</taxon>
        <taxon>Pseudomonadota</taxon>
        <taxon>Gammaproteobacteria</taxon>
        <taxon>Lysobacterales</taxon>
        <taxon>Lysobacteraceae</taxon>
        <taxon>Stenotrophomonas</taxon>
    </lineage>
</organism>
<protein>
    <submittedName>
        <fullName evidence="3">DUF2884 family protein</fullName>
    </submittedName>
</protein>
<gene>
    <name evidence="3" type="ORF">J0H45_08800</name>
</gene>
<dbReference type="EMBL" id="JAFKMG010000815">
    <property type="protein sequence ID" value="MBN8799440.1"/>
    <property type="molecule type" value="Genomic_DNA"/>
</dbReference>
<evidence type="ECO:0000256" key="2">
    <source>
        <dbReference type="SAM" id="SignalP"/>
    </source>
</evidence>
<feature type="region of interest" description="Disordered" evidence="1">
    <location>
        <begin position="246"/>
        <end position="276"/>
    </location>
</feature>
<feature type="chain" id="PRO_5039063310" evidence="2">
    <location>
        <begin position="22"/>
        <end position="276"/>
    </location>
</feature>
<feature type="signal peptide" evidence="2">
    <location>
        <begin position="1"/>
        <end position="21"/>
    </location>
</feature>
<evidence type="ECO:0000313" key="3">
    <source>
        <dbReference type="EMBL" id="MBN8799440.1"/>
    </source>
</evidence>
<evidence type="ECO:0000313" key="4">
    <source>
        <dbReference type="Proteomes" id="UP000664815"/>
    </source>
</evidence>
<dbReference type="Pfam" id="PF11101">
    <property type="entry name" value="DUF2884"/>
    <property type="match status" value="1"/>
</dbReference>
<sequence>MRRLVLATALLALAASVAARAGTLKSPELSSTQCGVSTDYDVLVDGGGIWLRRHDAKPREIAFHNGELSVDGRMQVVSADDAQRLRVLEAGVRQMMPAVTGIANESVGISFDVLDVVYGSMTGNFNSRKVRALRTDAERFVASTIGRGRWEQDLFGEGFDQRVQEAAESLKGSIARGLLWTMLTGGEERIEKRSEKIEAELEPKIEARAHALEQHAQSLCTQVLALDQLQSALEFRYNGQPLRMMSVSGDNGQAPPATPVAKEQGPDNRIVLPGNP</sequence>
<dbReference type="Proteomes" id="UP000664815">
    <property type="component" value="Unassembled WGS sequence"/>
</dbReference>
<name>A0A9D8KWN4_9GAMM</name>
<dbReference type="AlphaFoldDB" id="A0A9D8KWN4"/>
<comment type="caution">
    <text evidence="3">The sequence shown here is derived from an EMBL/GenBank/DDBJ whole genome shotgun (WGS) entry which is preliminary data.</text>
</comment>
<proteinExistence type="predicted"/>
<keyword evidence="2" id="KW-0732">Signal</keyword>
<dbReference type="InterPro" id="IPR021307">
    <property type="entry name" value="DUF2884"/>
</dbReference>
<evidence type="ECO:0000256" key="1">
    <source>
        <dbReference type="SAM" id="MobiDB-lite"/>
    </source>
</evidence>
<reference evidence="3" key="1">
    <citation type="submission" date="2021-02" db="EMBL/GenBank/DDBJ databases">
        <title>Thiocyanate and organic carbon inputs drive convergent selection for specific autotrophic Afipia and Thiobacillus strains within complex microbiomes.</title>
        <authorList>
            <person name="Huddy R.J."/>
            <person name="Sachdeva R."/>
            <person name="Kadzinga F."/>
            <person name="Kantor R.S."/>
            <person name="Harrison S.T.L."/>
            <person name="Banfield J.F."/>
        </authorList>
    </citation>
    <scope>NUCLEOTIDE SEQUENCE</scope>
    <source>
        <strain evidence="3">SCN18_10_11_15_R1_P_69_7</strain>
    </source>
</reference>